<dbReference type="AlphaFoldDB" id="A0A0F6W3B5"/>
<dbReference type="GO" id="GO:0016746">
    <property type="term" value="F:acyltransferase activity"/>
    <property type="evidence" value="ECO:0007669"/>
    <property type="project" value="UniProtKB-KW"/>
</dbReference>
<dbReference type="Proteomes" id="UP000034883">
    <property type="component" value="Chromosome"/>
</dbReference>
<accession>A0A0F6W3B5</accession>
<evidence type="ECO:0000313" key="3">
    <source>
        <dbReference type="Proteomes" id="UP000034883"/>
    </source>
</evidence>
<dbReference type="GO" id="GO:0016020">
    <property type="term" value="C:membrane"/>
    <property type="evidence" value="ECO:0007669"/>
    <property type="project" value="TreeGrafter"/>
</dbReference>
<name>A0A0F6W3B5_9BACT</name>
<dbReference type="RefSeq" id="WP_053233400.1">
    <property type="nucleotide sequence ID" value="NZ_CP011125.1"/>
</dbReference>
<dbReference type="PANTHER" id="PTHR22753">
    <property type="entry name" value="TRANSMEMBRANE PROTEIN 68"/>
    <property type="match status" value="1"/>
</dbReference>
<evidence type="ECO:0000313" key="2">
    <source>
        <dbReference type="EMBL" id="AKF06208.1"/>
    </source>
</evidence>
<dbReference type="PANTHER" id="PTHR22753:SF14">
    <property type="entry name" value="MONOACYLGLYCEROL_DIACYLGLYCEROL O-ACYLTRANSFERASE"/>
    <property type="match status" value="1"/>
</dbReference>
<dbReference type="InterPro" id="IPR002123">
    <property type="entry name" value="Plipid/glycerol_acylTrfase"/>
</dbReference>
<evidence type="ECO:0000259" key="1">
    <source>
        <dbReference type="SMART" id="SM00563"/>
    </source>
</evidence>
<reference evidence="2 3" key="1">
    <citation type="submission" date="2015-03" db="EMBL/GenBank/DDBJ databases">
        <title>Genome assembly of Sandaracinus amylolyticus DSM 53668.</title>
        <authorList>
            <person name="Sharma G."/>
            <person name="Subramanian S."/>
        </authorList>
    </citation>
    <scope>NUCLEOTIDE SEQUENCE [LARGE SCALE GENOMIC DNA]</scope>
    <source>
        <strain evidence="2 3">DSM 53668</strain>
    </source>
</reference>
<feature type="domain" description="Phospholipid/glycerol acyltransferase" evidence="1">
    <location>
        <begin position="81"/>
        <end position="202"/>
    </location>
</feature>
<dbReference type="SMART" id="SM00563">
    <property type="entry name" value="PlsC"/>
    <property type="match status" value="1"/>
</dbReference>
<dbReference type="Pfam" id="PF01553">
    <property type="entry name" value="Acyltransferase"/>
    <property type="match status" value="1"/>
</dbReference>
<dbReference type="EMBL" id="CP011125">
    <property type="protein sequence ID" value="AKF06208.1"/>
    <property type="molecule type" value="Genomic_DNA"/>
</dbReference>
<keyword evidence="2" id="KW-0808">Transferase</keyword>
<dbReference type="KEGG" id="samy:DB32_003357"/>
<sequence>MPPHRPLALDHVPEFPHASFAHIAHALHDALAPDPRGFDPYALDRRDPALVREALPALEWFSRRYVRLRASGLEHLHAAPALLVANHNGGVMGPDLFCTMATLWRTLGADAPLYAMAHDFAMRRVLPLGRLLQRIGAMRADPANALRVLRDGGRVLVYPGGDLDAFRHFRARDRIVFGARVGFVRIAQTARVPIVPIVTQGAHRSALIVHEGEWLARALGLTRWSRLQRFPIALALPWIVAPGPWMPYFPLPFTIRLRVLPPIDAPPDADPAAIRDDVVARMQAAMDDLSGARR</sequence>
<protein>
    <submittedName>
        <fullName evidence="2">Putative acyltransferase</fullName>
    </submittedName>
</protein>
<keyword evidence="3" id="KW-1185">Reference proteome</keyword>
<organism evidence="2 3">
    <name type="scientific">Sandaracinus amylolyticus</name>
    <dbReference type="NCBI Taxonomy" id="927083"/>
    <lineage>
        <taxon>Bacteria</taxon>
        <taxon>Pseudomonadati</taxon>
        <taxon>Myxococcota</taxon>
        <taxon>Polyangia</taxon>
        <taxon>Polyangiales</taxon>
        <taxon>Sandaracinaceae</taxon>
        <taxon>Sandaracinus</taxon>
    </lineage>
</organism>
<keyword evidence="2" id="KW-0012">Acyltransferase</keyword>
<gene>
    <name evidence="2" type="ORF">DB32_003357</name>
</gene>
<dbReference type="STRING" id="927083.DB32_003357"/>
<proteinExistence type="predicted"/>